<dbReference type="AlphaFoldDB" id="A0A974CIG2"/>
<dbReference type="EMBL" id="CM004478">
    <property type="protein sequence ID" value="OCT72761.1"/>
    <property type="molecule type" value="Genomic_DNA"/>
</dbReference>
<evidence type="ECO:0000313" key="2">
    <source>
        <dbReference type="Proteomes" id="UP000694892"/>
    </source>
</evidence>
<name>A0A974CIG2_XENLA</name>
<evidence type="ECO:0000313" key="1">
    <source>
        <dbReference type="EMBL" id="OCT72761.1"/>
    </source>
</evidence>
<organism evidence="1 2">
    <name type="scientific">Xenopus laevis</name>
    <name type="common">African clawed frog</name>
    <dbReference type="NCBI Taxonomy" id="8355"/>
    <lineage>
        <taxon>Eukaryota</taxon>
        <taxon>Metazoa</taxon>
        <taxon>Chordata</taxon>
        <taxon>Craniata</taxon>
        <taxon>Vertebrata</taxon>
        <taxon>Euteleostomi</taxon>
        <taxon>Amphibia</taxon>
        <taxon>Batrachia</taxon>
        <taxon>Anura</taxon>
        <taxon>Pipoidea</taxon>
        <taxon>Pipidae</taxon>
        <taxon>Xenopodinae</taxon>
        <taxon>Xenopus</taxon>
        <taxon>Xenopus</taxon>
    </lineage>
</organism>
<reference evidence="2" key="1">
    <citation type="journal article" date="2016" name="Nature">
        <title>Genome evolution in the allotetraploid frog Xenopus laevis.</title>
        <authorList>
            <person name="Session A.M."/>
            <person name="Uno Y."/>
            <person name="Kwon T."/>
            <person name="Chapman J.A."/>
            <person name="Toyoda A."/>
            <person name="Takahashi S."/>
            <person name="Fukui A."/>
            <person name="Hikosaka A."/>
            <person name="Suzuki A."/>
            <person name="Kondo M."/>
            <person name="van Heeringen S.J."/>
            <person name="Quigley I."/>
            <person name="Heinz S."/>
            <person name="Ogino H."/>
            <person name="Ochi H."/>
            <person name="Hellsten U."/>
            <person name="Lyons J.B."/>
            <person name="Simakov O."/>
            <person name="Putnam N."/>
            <person name="Stites J."/>
            <person name="Kuroki Y."/>
            <person name="Tanaka T."/>
            <person name="Michiue T."/>
            <person name="Watanabe M."/>
            <person name="Bogdanovic O."/>
            <person name="Lister R."/>
            <person name="Georgiou G."/>
            <person name="Paranjpe S.S."/>
            <person name="van Kruijsbergen I."/>
            <person name="Shu S."/>
            <person name="Carlson J."/>
            <person name="Kinoshita T."/>
            <person name="Ohta Y."/>
            <person name="Mawaribuchi S."/>
            <person name="Jenkins J."/>
            <person name="Grimwood J."/>
            <person name="Schmutz J."/>
            <person name="Mitros T."/>
            <person name="Mozaffari S.V."/>
            <person name="Suzuki Y."/>
            <person name="Haramoto Y."/>
            <person name="Yamamoto T.S."/>
            <person name="Takagi C."/>
            <person name="Heald R."/>
            <person name="Miller K."/>
            <person name="Haudenschild C."/>
            <person name="Kitzman J."/>
            <person name="Nakayama T."/>
            <person name="Izutsu Y."/>
            <person name="Robert J."/>
            <person name="Fortriede J."/>
            <person name="Burns K."/>
            <person name="Lotay V."/>
            <person name="Karimi K."/>
            <person name="Yasuoka Y."/>
            <person name="Dichmann D.S."/>
            <person name="Flajnik M.F."/>
            <person name="Houston D.W."/>
            <person name="Shendure J."/>
            <person name="DuPasquier L."/>
            <person name="Vize P.D."/>
            <person name="Zorn A.M."/>
            <person name="Ito M."/>
            <person name="Marcotte E.M."/>
            <person name="Wallingford J.B."/>
            <person name="Ito Y."/>
            <person name="Asashima M."/>
            <person name="Ueno N."/>
            <person name="Matsuda Y."/>
            <person name="Veenstra G.J."/>
            <person name="Fujiyama A."/>
            <person name="Harland R.M."/>
            <person name="Taira M."/>
            <person name="Rokhsar D.S."/>
        </authorList>
    </citation>
    <scope>NUCLEOTIDE SEQUENCE [LARGE SCALE GENOMIC DNA]</scope>
    <source>
        <strain evidence="2">J</strain>
    </source>
</reference>
<sequence>MVNEFVSPPLISYKRGKTIGSQILRSMIQKQDVHTNNIFGTRNTGMYQCLNCVRCNHVIRGETFVHPDTGEIFQIRGYNTCLSQFVVYVIVCPCGEREMIPSLKRGGDRELKLKQRQVRWINKLNTLHLHGLNKDYDLYLFL</sequence>
<gene>
    <name evidence="1" type="ORF">XELAEV_18035743mg</name>
</gene>
<dbReference type="Proteomes" id="UP000694892">
    <property type="component" value="Chromosome 7L"/>
</dbReference>
<protein>
    <submittedName>
        <fullName evidence="1">Uncharacterized protein</fullName>
    </submittedName>
</protein>
<proteinExistence type="predicted"/>
<accession>A0A974CIG2</accession>